<evidence type="ECO:0000256" key="1">
    <source>
        <dbReference type="SAM" id="SignalP"/>
    </source>
</evidence>
<proteinExistence type="predicted"/>
<dbReference type="EMBL" id="CP014806">
    <property type="protein sequence ID" value="AMW98218.1"/>
    <property type="molecule type" value="Genomic_DNA"/>
</dbReference>
<dbReference type="Pfam" id="PF09580">
    <property type="entry name" value="Spore_YhcN_YlaJ"/>
    <property type="match status" value="1"/>
</dbReference>
<keyword evidence="1" id="KW-0732">Signal</keyword>
<reference evidence="2 3" key="1">
    <citation type="journal article" date="2016" name="Genome Announc.">
        <title>Whole-Genome Sequence of Rummeliibacillus stabekisii Strain PP9 Isolated from Antarctic Soil.</title>
        <authorList>
            <person name="da Mota F.F."/>
            <person name="Vollu R.E."/>
            <person name="Jurelevicius D."/>
            <person name="Seldin L."/>
        </authorList>
    </citation>
    <scope>NUCLEOTIDE SEQUENCE [LARGE SCALE GENOMIC DNA]</scope>
    <source>
        <strain evidence="2 3">PP9</strain>
    </source>
</reference>
<dbReference type="STRING" id="241244.ATY39_01570"/>
<dbReference type="PROSITE" id="PS51257">
    <property type="entry name" value="PROKAR_LIPOPROTEIN"/>
    <property type="match status" value="1"/>
</dbReference>
<dbReference type="KEGG" id="rst:ATY39_01570"/>
<evidence type="ECO:0008006" key="4">
    <source>
        <dbReference type="Google" id="ProtNLM"/>
    </source>
</evidence>
<dbReference type="OrthoDB" id="9998241at2"/>
<keyword evidence="3" id="KW-1185">Reference proteome</keyword>
<accession>A0A143H921</accession>
<feature type="signal peptide" evidence="1">
    <location>
        <begin position="1"/>
        <end position="23"/>
    </location>
</feature>
<dbReference type="RefSeq" id="WP_066784827.1">
    <property type="nucleotide sequence ID" value="NZ_CP014806.1"/>
</dbReference>
<dbReference type="InterPro" id="IPR019076">
    <property type="entry name" value="Spore_lipoprot_YhcN/YlaJ-like"/>
</dbReference>
<sequence>MKKSLLMFIALLTVLAGCGKSNSAAISVNDDHKYQEERQSVEKVLGHDKHVQKVSVLFTKKEAIVGVEVKPFSKWNKKKYEKKWKKEIKRALPNRNVLVSTDQKIIMETDRLNEKKMSEKKVKEKIKNLKELAEEQT</sequence>
<evidence type="ECO:0000313" key="3">
    <source>
        <dbReference type="Proteomes" id="UP000076021"/>
    </source>
</evidence>
<organism evidence="2 3">
    <name type="scientific">Rummeliibacillus stabekisii</name>
    <dbReference type="NCBI Taxonomy" id="241244"/>
    <lineage>
        <taxon>Bacteria</taxon>
        <taxon>Bacillati</taxon>
        <taxon>Bacillota</taxon>
        <taxon>Bacilli</taxon>
        <taxon>Bacillales</taxon>
        <taxon>Caryophanaceae</taxon>
        <taxon>Rummeliibacillus</taxon>
    </lineage>
</organism>
<name>A0A143H921_9BACL</name>
<gene>
    <name evidence="2" type="ORF">ATY39_01570</name>
</gene>
<dbReference type="Proteomes" id="UP000076021">
    <property type="component" value="Chromosome"/>
</dbReference>
<protein>
    <recommendedName>
        <fullName evidence="4">Sporulation protein</fullName>
    </recommendedName>
</protein>
<reference evidence="3" key="2">
    <citation type="submission" date="2016-03" db="EMBL/GenBank/DDBJ databases">
        <authorList>
            <person name="Ploux O."/>
        </authorList>
    </citation>
    <scope>NUCLEOTIDE SEQUENCE [LARGE SCALE GENOMIC DNA]</scope>
    <source>
        <strain evidence="3">PP9</strain>
    </source>
</reference>
<feature type="chain" id="PRO_5038772722" description="Sporulation protein" evidence="1">
    <location>
        <begin position="24"/>
        <end position="137"/>
    </location>
</feature>
<evidence type="ECO:0000313" key="2">
    <source>
        <dbReference type="EMBL" id="AMW98218.1"/>
    </source>
</evidence>
<dbReference type="AlphaFoldDB" id="A0A143H921"/>